<protein>
    <submittedName>
        <fullName evidence="1">Uncharacterized protein</fullName>
    </submittedName>
</protein>
<keyword evidence="2" id="KW-1185">Reference proteome</keyword>
<dbReference type="RefSeq" id="WP_006023479.1">
    <property type="nucleotide sequence ID" value="NZ_KB375284.1"/>
</dbReference>
<organism evidence="1 2">
    <name type="scientific">Afipia broomeae ATCC 49717</name>
    <dbReference type="NCBI Taxonomy" id="883078"/>
    <lineage>
        <taxon>Bacteria</taxon>
        <taxon>Pseudomonadati</taxon>
        <taxon>Pseudomonadota</taxon>
        <taxon>Alphaproteobacteria</taxon>
        <taxon>Hyphomicrobiales</taxon>
        <taxon>Nitrobacteraceae</taxon>
        <taxon>Afipia</taxon>
    </lineage>
</organism>
<accession>K8P0B7</accession>
<proteinExistence type="predicted"/>
<comment type="caution">
    <text evidence="1">The sequence shown here is derived from an EMBL/GenBank/DDBJ whole genome shotgun (WGS) entry which is preliminary data.</text>
</comment>
<evidence type="ECO:0000313" key="2">
    <source>
        <dbReference type="Proteomes" id="UP000001096"/>
    </source>
</evidence>
<dbReference type="AlphaFoldDB" id="K8P0B7"/>
<reference evidence="1 2" key="1">
    <citation type="submission" date="2012-04" db="EMBL/GenBank/DDBJ databases">
        <title>The Genome Sequence of Afipia broomeae ATCC 49717.</title>
        <authorList>
            <consortium name="The Broad Institute Genome Sequencing Platform"/>
            <person name="Earl A."/>
            <person name="Ward D."/>
            <person name="Feldgarden M."/>
            <person name="Gevers D."/>
            <person name="Huys G."/>
            <person name="Walker B."/>
            <person name="Young S.K."/>
            <person name="Zeng Q."/>
            <person name="Gargeya S."/>
            <person name="Fitzgerald M."/>
            <person name="Haas B."/>
            <person name="Abouelleil A."/>
            <person name="Alvarado L."/>
            <person name="Arachchi H.M."/>
            <person name="Berlin A."/>
            <person name="Chapman S.B."/>
            <person name="Goldberg J."/>
            <person name="Griggs A."/>
            <person name="Gujja S."/>
            <person name="Hansen M."/>
            <person name="Howarth C."/>
            <person name="Imamovic A."/>
            <person name="Larimer J."/>
            <person name="McCowen C."/>
            <person name="Montmayeur A."/>
            <person name="Murphy C."/>
            <person name="Neiman D."/>
            <person name="Pearson M."/>
            <person name="Priest M."/>
            <person name="Roberts A."/>
            <person name="Saif S."/>
            <person name="Shea T."/>
            <person name="Sisk P."/>
            <person name="Sykes S."/>
            <person name="Wortman J."/>
            <person name="Nusbaum C."/>
            <person name="Birren B."/>
        </authorList>
    </citation>
    <scope>NUCLEOTIDE SEQUENCE [LARGE SCALE GENOMIC DNA]</scope>
    <source>
        <strain evidence="1 2">ATCC 49717</strain>
    </source>
</reference>
<dbReference type="HOGENOM" id="CLU_2448083_0_0_5"/>
<evidence type="ECO:0000313" key="1">
    <source>
        <dbReference type="EMBL" id="EKS34866.1"/>
    </source>
</evidence>
<gene>
    <name evidence="1" type="ORF">HMPREF9695_04776</name>
</gene>
<dbReference type="PATRIC" id="fig|883078.3.peg.4934"/>
<dbReference type="EMBL" id="AGWX01000005">
    <property type="protein sequence ID" value="EKS34866.1"/>
    <property type="molecule type" value="Genomic_DNA"/>
</dbReference>
<dbReference type="Proteomes" id="UP000001096">
    <property type="component" value="Unassembled WGS sequence"/>
</dbReference>
<sequence length="89" mass="10514">MKMNVRTIFGLAAVAGLLAVAVPTGGAQALSLMNPAASSSARQASEPMTTQVHWRRHHHHRWHRHHGWRRHHGWHHHHGWRHHRRHHWY</sequence>
<name>K8P0B7_9BRAD</name>